<evidence type="ECO:0000256" key="4">
    <source>
        <dbReference type="ARBA" id="ARBA00013198"/>
    </source>
</evidence>
<comment type="pathway">
    <text evidence="2 6">Carbohydrate degradation; pentose phosphate pathway; D-ribulose 5-phosphate from D-glucose 6-phosphate (oxidative stage): step 2/3.</text>
</comment>
<accession>A0ABD2Q707</accession>
<dbReference type="EMBL" id="JBJKFK010000770">
    <property type="protein sequence ID" value="KAL3315350.1"/>
    <property type="molecule type" value="Genomic_DNA"/>
</dbReference>
<gene>
    <name evidence="8" type="ORF">Ciccas_006015</name>
</gene>
<evidence type="ECO:0000256" key="3">
    <source>
        <dbReference type="ARBA" id="ARBA00010662"/>
    </source>
</evidence>
<comment type="function">
    <text evidence="6">Hydrolysis of 6-phosphogluconolactone to 6-phosphogluconate.</text>
</comment>
<dbReference type="InterPro" id="IPR005900">
    <property type="entry name" value="6-phosphogluconolactonase_DevB"/>
</dbReference>
<dbReference type="CDD" id="cd01400">
    <property type="entry name" value="6PGL"/>
    <property type="match status" value="1"/>
</dbReference>
<dbReference type="GO" id="GO:0005975">
    <property type="term" value="P:carbohydrate metabolic process"/>
    <property type="evidence" value="ECO:0007669"/>
    <property type="project" value="UniProtKB-UniRule"/>
</dbReference>
<dbReference type="PANTHER" id="PTHR11054">
    <property type="entry name" value="6-PHOSPHOGLUCONOLACTONASE"/>
    <property type="match status" value="1"/>
</dbReference>
<evidence type="ECO:0000313" key="9">
    <source>
        <dbReference type="Proteomes" id="UP001626550"/>
    </source>
</evidence>
<dbReference type="Pfam" id="PF01182">
    <property type="entry name" value="Glucosamine_iso"/>
    <property type="match status" value="1"/>
</dbReference>
<comment type="catalytic activity">
    <reaction evidence="1 6">
        <text>6-phospho-D-glucono-1,5-lactone + H2O = 6-phospho-D-gluconate + H(+)</text>
        <dbReference type="Rhea" id="RHEA:12556"/>
        <dbReference type="ChEBI" id="CHEBI:15377"/>
        <dbReference type="ChEBI" id="CHEBI:15378"/>
        <dbReference type="ChEBI" id="CHEBI:57955"/>
        <dbReference type="ChEBI" id="CHEBI:58759"/>
        <dbReference type="EC" id="3.1.1.31"/>
    </reaction>
</comment>
<name>A0ABD2Q707_9PLAT</name>
<comment type="caution">
    <text evidence="8">The sequence shown here is derived from an EMBL/GenBank/DDBJ whole genome shotgun (WGS) entry which is preliminary data.</text>
</comment>
<keyword evidence="9" id="KW-1185">Reference proteome</keyword>
<comment type="similarity">
    <text evidence="3 6">Belongs to the glucosamine/galactosamine-6-phosphate isomerase family. 6-phosphogluconolactonase subfamily.</text>
</comment>
<dbReference type="Gene3D" id="3.40.50.1360">
    <property type="match status" value="1"/>
</dbReference>
<dbReference type="Proteomes" id="UP001626550">
    <property type="component" value="Unassembled WGS sequence"/>
</dbReference>
<keyword evidence="5 6" id="KW-0378">Hydrolase</keyword>
<dbReference type="EC" id="3.1.1.31" evidence="4 6"/>
<sequence>MNVKKCDSQDQVYKEAWAIFIKVYASCKLKNVMVNIGISGGSMPSMLANNLPNHEIDWKTVHFFFCDERYVPLDHPDSTYNAYKSSLFQKISIPDSNVHLIRPELPLNDAASDYQRDIINHFNSSSLPRFDLLFLGIGPDGHTCSLFPNHKLLFEENLLIAPIQDSPKPPPERVTMTLPVICNSRNIVFIVTGEGKADILKKLLKDNLTGVEYPCNLIQPINGELVWLVDESAGKKL</sequence>
<evidence type="ECO:0000313" key="8">
    <source>
        <dbReference type="EMBL" id="KAL3315350.1"/>
    </source>
</evidence>
<reference evidence="8 9" key="1">
    <citation type="submission" date="2024-11" db="EMBL/GenBank/DDBJ databases">
        <title>Adaptive evolution of stress response genes in parasites aligns with host niche diversity.</title>
        <authorList>
            <person name="Hahn C."/>
            <person name="Resl P."/>
        </authorList>
    </citation>
    <scope>NUCLEOTIDE SEQUENCE [LARGE SCALE GENOMIC DNA]</scope>
    <source>
        <strain evidence="8">EGGRZ-B1_66</strain>
        <tissue evidence="8">Body</tissue>
    </source>
</reference>
<evidence type="ECO:0000256" key="1">
    <source>
        <dbReference type="ARBA" id="ARBA00000832"/>
    </source>
</evidence>
<proteinExistence type="inferred from homology"/>
<dbReference type="GO" id="GO:0017057">
    <property type="term" value="F:6-phosphogluconolactonase activity"/>
    <property type="evidence" value="ECO:0007669"/>
    <property type="project" value="UniProtKB-UniRule"/>
</dbReference>
<evidence type="ECO:0000256" key="2">
    <source>
        <dbReference type="ARBA" id="ARBA00004961"/>
    </source>
</evidence>
<evidence type="ECO:0000259" key="7">
    <source>
        <dbReference type="Pfam" id="PF01182"/>
    </source>
</evidence>
<dbReference type="InterPro" id="IPR006148">
    <property type="entry name" value="Glc/Gal-6P_isomerase"/>
</dbReference>
<organism evidence="8 9">
    <name type="scientific">Cichlidogyrus casuarinus</name>
    <dbReference type="NCBI Taxonomy" id="1844966"/>
    <lineage>
        <taxon>Eukaryota</taxon>
        <taxon>Metazoa</taxon>
        <taxon>Spiralia</taxon>
        <taxon>Lophotrochozoa</taxon>
        <taxon>Platyhelminthes</taxon>
        <taxon>Monogenea</taxon>
        <taxon>Monopisthocotylea</taxon>
        <taxon>Dactylogyridea</taxon>
        <taxon>Ancyrocephalidae</taxon>
        <taxon>Cichlidogyrus</taxon>
    </lineage>
</organism>
<dbReference type="PANTHER" id="PTHR11054:SF0">
    <property type="entry name" value="6-PHOSPHOGLUCONOLACTONASE"/>
    <property type="match status" value="1"/>
</dbReference>
<dbReference type="NCBIfam" id="TIGR01198">
    <property type="entry name" value="pgl"/>
    <property type="match status" value="1"/>
</dbReference>
<protein>
    <recommendedName>
        <fullName evidence="4 6">6-phosphogluconolactonase</fullName>
        <shortName evidence="6">6PGL</shortName>
        <ecNumber evidence="4 6">3.1.1.31</ecNumber>
    </recommendedName>
</protein>
<dbReference type="FunFam" id="3.40.50.1360:FF:000005">
    <property type="entry name" value="6-phosphogluconolactonase"/>
    <property type="match status" value="1"/>
</dbReference>
<feature type="domain" description="Glucosamine/galactosamine-6-phosphate isomerase" evidence="7">
    <location>
        <begin position="8"/>
        <end position="227"/>
    </location>
</feature>
<evidence type="ECO:0000256" key="6">
    <source>
        <dbReference type="RuleBase" id="RU365095"/>
    </source>
</evidence>
<dbReference type="InterPro" id="IPR039104">
    <property type="entry name" value="6PGL"/>
</dbReference>
<dbReference type="AlphaFoldDB" id="A0ABD2Q707"/>
<dbReference type="InterPro" id="IPR037171">
    <property type="entry name" value="NagB/RpiA_transferase-like"/>
</dbReference>
<dbReference type="SUPFAM" id="SSF100950">
    <property type="entry name" value="NagB/RpiA/CoA transferase-like"/>
    <property type="match status" value="1"/>
</dbReference>
<evidence type="ECO:0000256" key="5">
    <source>
        <dbReference type="ARBA" id="ARBA00022801"/>
    </source>
</evidence>